<evidence type="ECO:0000256" key="3">
    <source>
        <dbReference type="ARBA" id="ARBA00022448"/>
    </source>
</evidence>
<dbReference type="Gene3D" id="1.10.3470.10">
    <property type="entry name" value="ABC transporter involved in vitamin B12 uptake, BtuC"/>
    <property type="match status" value="1"/>
</dbReference>
<dbReference type="NCBIfam" id="TIGR03869">
    <property type="entry name" value="F420-0_ABCperm"/>
    <property type="match status" value="1"/>
</dbReference>
<evidence type="ECO:0000313" key="10">
    <source>
        <dbReference type="Proteomes" id="UP000198867"/>
    </source>
</evidence>
<keyword evidence="7 8" id="KW-0472">Membrane</keyword>
<proteinExistence type="inferred from homology"/>
<keyword evidence="10" id="KW-1185">Reference proteome</keyword>
<feature type="transmembrane region" description="Helical" evidence="8">
    <location>
        <begin position="307"/>
        <end position="324"/>
    </location>
</feature>
<reference evidence="10" key="1">
    <citation type="submission" date="2016-10" db="EMBL/GenBank/DDBJ databases">
        <authorList>
            <person name="Varghese N."/>
            <person name="Submissions S."/>
        </authorList>
    </citation>
    <scope>NUCLEOTIDE SEQUENCE [LARGE SCALE GENOMIC DNA]</scope>
    <source>
        <strain evidence="10">CGMCC 1.11101</strain>
    </source>
</reference>
<evidence type="ECO:0000256" key="5">
    <source>
        <dbReference type="ARBA" id="ARBA00022692"/>
    </source>
</evidence>
<gene>
    <name evidence="9" type="ORF">SAMN05216219_1658</name>
</gene>
<dbReference type="PANTHER" id="PTHR30472">
    <property type="entry name" value="FERRIC ENTEROBACTIN TRANSPORT SYSTEM PERMEASE PROTEIN"/>
    <property type="match status" value="1"/>
</dbReference>
<keyword evidence="6 8" id="KW-1133">Transmembrane helix</keyword>
<evidence type="ECO:0000256" key="7">
    <source>
        <dbReference type="ARBA" id="ARBA00023136"/>
    </source>
</evidence>
<evidence type="ECO:0000256" key="8">
    <source>
        <dbReference type="SAM" id="Phobius"/>
    </source>
</evidence>
<dbReference type="Proteomes" id="UP000198867">
    <property type="component" value="Unassembled WGS sequence"/>
</dbReference>
<dbReference type="GO" id="GO:0033214">
    <property type="term" value="P:siderophore-iron import into cell"/>
    <property type="evidence" value="ECO:0007669"/>
    <property type="project" value="TreeGrafter"/>
</dbReference>
<keyword evidence="5 8" id="KW-0812">Transmembrane</keyword>
<dbReference type="FunFam" id="1.10.3470.10:FF:000001">
    <property type="entry name" value="Vitamin B12 ABC transporter permease BtuC"/>
    <property type="match status" value="1"/>
</dbReference>
<dbReference type="InterPro" id="IPR022410">
    <property type="entry name" value="ABC_transptr_permease_F420-0"/>
</dbReference>
<evidence type="ECO:0000256" key="1">
    <source>
        <dbReference type="ARBA" id="ARBA00004651"/>
    </source>
</evidence>
<evidence type="ECO:0000256" key="6">
    <source>
        <dbReference type="ARBA" id="ARBA00022989"/>
    </source>
</evidence>
<evidence type="ECO:0000313" key="9">
    <source>
        <dbReference type="EMBL" id="SFN68314.1"/>
    </source>
</evidence>
<feature type="transmembrane region" description="Helical" evidence="8">
    <location>
        <begin position="93"/>
        <end position="110"/>
    </location>
</feature>
<dbReference type="Pfam" id="PF01032">
    <property type="entry name" value="FecCD"/>
    <property type="match status" value="1"/>
</dbReference>
<feature type="transmembrane region" description="Helical" evidence="8">
    <location>
        <begin position="28"/>
        <end position="48"/>
    </location>
</feature>
<accession>A0A1I5B0T8</accession>
<dbReference type="GO" id="GO:0005886">
    <property type="term" value="C:plasma membrane"/>
    <property type="evidence" value="ECO:0007669"/>
    <property type="project" value="UniProtKB-SubCell"/>
</dbReference>
<feature type="transmembrane region" description="Helical" evidence="8">
    <location>
        <begin position="219"/>
        <end position="239"/>
    </location>
</feature>
<feature type="transmembrane region" description="Helical" evidence="8">
    <location>
        <begin position="246"/>
        <end position="268"/>
    </location>
</feature>
<organism evidence="9 10">
    <name type="scientific">Mycetocola miduiensis</name>
    <dbReference type="NCBI Taxonomy" id="995034"/>
    <lineage>
        <taxon>Bacteria</taxon>
        <taxon>Bacillati</taxon>
        <taxon>Actinomycetota</taxon>
        <taxon>Actinomycetes</taxon>
        <taxon>Micrococcales</taxon>
        <taxon>Microbacteriaceae</taxon>
        <taxon>Mycetocola</taxon>
    </lineage>
</organism>
<comment type="subcellular location">
    <subcellularLocation>
        <location evidence="1">Cell membrane</location>
        <topology evidence="1">Multi-pass membrane protein</topology>
    </subcellularLocation>
</comment>
<feature type="transmembrane region" description="Helical" evidence="8">
    <location>
        <begin position="274"/>
        <end position="295"/>
    </location>
</feature>
<dbReference type="GO" id="GO:0022857">
    <property type="term" value="F:transmembrane transporter activity"/>
    <property type="evidence" value="ECO:0007669"/>
    <property type="project" value="InterPro"/>
</dbReference>
<feature type="transmembrane region" description="Helical" evidence="8">
    <location>
        <begin position="178"/>
        <end position="199"/>
    </location>
</feature>
<name>A0A1I5B0T8_9MICO</name>
<keyword evidence="3" id="KW-0813">Transport</keyword>
<dbReference type="AlphaFoldDB" id="A0A1I5B0T8"/>
<feature type="transmembrane region" description="Helical" evidence="8">
    <location>
        <begin position="122"/>
        <end position="142"/>
    </location>
</feature>
<evidence type="ECO:0000256" key="4">
    <source>
        <dbReference type="ARBA" id="ARBA00022475"/>
    </source>
</evidence>
<dbReference type="InterPro" id="IPR000522">
    <property type="entry name" value="ABC_transptr_permease_BtuC"/>
</dbReference>
<feature type="transmembrane region" description="Helical" evidence="8">
    <location>
        <begin position="148"/>
        <end position="171"/>
    </location>
</feature>
<protein>
    <submittedName>
        <fullName evidence="9">Iron complex transport system permease protein</fullName>
    </submittedName>
</protein>
<comment type="similarity">
    <text evidence="2">Belongs to the binding-protein-dependent transport system permease family. FecCD subfamily.</text>
</comment>
<evidence type="ECO:0000256" key="2">
    <source>
        <dbReference type="ARBA" id="ARBA00007935"/>
    </source>
</evidence>
<sequence length="361" mass="36689">MTATTAPSATTGQAPPPRRGIRHVPTGVWVVILSAVLLLSIVFAVTLGPADIRPTEVWGSILGHLGLDPTALGGDVLSPLRDGIVWELRMPRVLTAAAVGAGLALSGTVMQAITRNPLADPYLLGLSAGASLGAVAVILLGVGLLLPIAAFAGALTALLATLLLAGAAGTLTPTRTVLAGLAVSAFFGALTSLVIFWSATGDTYREILSWLLGSLSGAGWPAVAISVGALLVVGMPLMLTGRTLDAFAFGDNAASALGIGVNSARWLLLTATALLTGAMVAVSGSIGFVGLILPHAVRLVAGQRNRVVLPLSALAGAIFLIWIDTGARTLFDPRELPVGILTAVVGAPVFALLLLRARRIR</sequence>
<dbReference type="SUPFAM" id="SSF81345">
    <property type="entry name" value="ABC transporter involved in vitamin B12 uptake, BtuC"/>
    <property type="match status" value="1"/>
</dbReference>
<dbReference type="InterPro" id="IPR037294">
    <property type="entry name" value="ABC_BtuC-like"/>
</dbReference>
<keyword evidence="4" id="KW-1003">Cell membrane</keyword>
<dbReference type="STRING" id="995034.SAMN05216219_1658"/>
<dbReference type="CDD" id="cd06550">
    <property type="entry name" value="TM_ABC_iron-siderophores_like"/>
    <property type="match status" value="1"/>
</dbReference>
<dbReference type="PANTHER" id="PTHR30472:SF67">
    <property type="entry name" value="PERMEASE OF ABC TRANSPORTER-RELATED"/>
    <property type="match status" value="1"/>
</dbReference>
<feature type="transmembrane region" description="Helical" evidence="8">
    <location>
        <begin position="336"/>
        <end position="355"/>
    </location>
</feature>
<dbReference type="RefSeq" id="WP_177216776.1">
    <property type="nucleotide sequence ID" value="NZ_FOVM01000004.1"/>
</dbReference>
<dbReference type="EMBL" id="FOVM01000004">
    <property type="protein sequence ID" value="SFN68314.1"/>
    <property type="molecule type" value="Genomic_DNA"/>
</dbReference>